<sequence>MGMGWCIGLIGIGAVLTFAVDWRVDGMNVPLVGLILMAVGIIGTCAYVSIYKRRHTQPPRPAAPVVEVEEDHRYTR</sequence>
<evidence type="ECO:0000256" key="1">
    <source>
        <dbReference type="SAM" id="MobiDB-lite"/>
    </source>
</evidence>
<reference evidence="3" key="1">
    <citation type="submission" date="2022-06" db="EMBL/GenBank/DDBJ databases">
        <title>WGS of actinobacteria.</title>
        <authorList>
            <person name="Thawai C."/>
        </authorList>
    </citation>
    <scope>NUCLEOTIDE SEQUENCE</scope>
    <source>
        <strain evidence="3">AA8</strain>
    </source>
</reference>
<organism evidence="3 4">
    <name type="scientific">Streptomyces telluris</name>
    <dbReference type="NCBI Taxonomy" id="2720021"/>
    <lineage>
        <taxon>Bacteria</taxon>
        <taxon>Bacillati</taxon>
        <taxon>Actinomycetota</taxon>
        <taxon>Actinomycetes</taxon>
        <taxon>Kitasatosporales</taxon>
        <taxon>Streptomycetaceae</taxon>
        <taxon>Streptomyces</taxon>
    </lineage>
</organism>
<comment type="caution">
    <text evidence="3">The sequence shown here is derived from an EMBL/GenBank/DDBJ whole genome shotgun (WGS) entry which is preliminary data.</text>
</comment>
<evidence type="ECO:0000313" key="4">
    <source>
        <dbReference type="Proteomes" id="UP001142374"/>
    </source>
</evidence>
<protein>
    <submittedName>
        <fullName evidence="3">Uncharacterized protein</fullName>
    </submittedName>
</protein>
<keyword evidence="2" id="KW-0812">Transmembrane</keyword>
<keyword evidence="2" id="KW-1133">Transmembrane helix</keyword>
<gene>
    <name evidence="3" type="ORF">NQU55_28735</name>
</gene>
<evidence type="ECO:0000256" key="2">
    <source>
        <dbReference type="SAM" id="Phobius"/>
    </source>
</evidence>
<keyword evidence="4" id="KW-1185">Reference proteome</keyword>
<keyword evidence="2" id="KW-0472">Membrane</keyword>
<feature type="region of interest" description="Disordered" evidence="1">
    <location>
        <begin position="55"/>
        <end position="76"/>
    </location>
</feature>
<proteinExistence type="predicted"/>
<accession>A0A9X2RRN8</accession>
<dbReference type="RefSeq" id="WP_168091725.1">
    <property type="nucleotide sequence ID" value="NZ_JAATER010000036.1"/>
</dbReference>
<dbReference type="EMBL" id="JANIID010000033">
    <property type="protein sequence ID" value="MCQ8773716.1"/>
    <property type="molecule type" value="Genomic_DNA"/>
</dbReference>
<dbReference type="Proteomes" id="UP001142374">
    <property type="component" value="Unassembled WGS sequence"/>
</dbReference>
<evidence type="ECO:0000313" key="3">
    <source>
        <dbReference type="EMBL" id="MCQ8773716.1"/>
    </source>
</evidence>
<feature type="transmembrane region" description="Helical" evidence="2">
    <location>
        <begin position="29"/>
        <end position="50"/>
    </location>
</feature>
<name>A0A9X2RRN8_9ACTN</name>
<dbReference type="AlphaFoldDB" id="A0A9X2RRN8"/>